<dbReference type="OrthoDB" id="1291358at2759"/>
<dbReference type="GO" id="GO:0006338">
    <property type="term" value="P:chromatin remodeling"/>
    <property type="evidence" value="ECO:0000318"/>
    <property type="project" value="GO_Central"/>
</dbReference>
<evidence type="ECO:0000256" key="8">
    <source>
        <dbReference type="ARBA" id="ARBA00023242"/>
    </source>
</evidence>
<sequence length="142" mass="16147">MAAQESRLVSLPLSRIRLIMKSSPDVSNINQDALMVTAKATELFVQFLASHSYKHGTGKLTNTLTYTDLSSAAEESDTFQFLSDILPKKILASEYLEMLKAEQERDTDEEDSEEEEEEEDDDEEEEEDDDEEEEAGEEQEDD</sequence>
<evidence type="ECO:0000256" key="4">
    <source>
        <dbReference type="ARBA" id="ARBA00022695"/>
    </source>
</evidence>
<keyword evidence="6" id="KW-0175">Coiled coil</keyword>
<keyword evidence="15" id="KW-1185">Reference proteome</keyword>
<evidence type="ECO:0000313" key="15">
    <source>
        <dbReference type="Proteomes" id="UP000186698"/>
    </source>
</evidence>
<dbReference type="Xenbase" id="XB-GENE-17341752">
    <property type="gene designation" value="chrac1.S"/>
</dbReference>
<evidence type="ECO:0000259" key="14">
    <source>
        <dbReference type="Pfam" id="PF00808"/>
    </source>
</evidence>
<dbReference type="GO" id="GO:0046982">
    <property type="term" value="F:protein heterodimerization activity"/>
    <property type="evidence" value="ECO:0007669"/>
    <property type="project" value="InterPro"/>
</dbReference>
<dbReference type="GeneID" id="108695458"/>
<evidence type="ECO:0000256" key="12">
    <source>
        <dbReference type="ARBA" id="ARBA00083235"/>
    </source>
</evidence>
<keyword evidence="7" id="KW-0238">DNA-binding</keyword>
<dbReference type="PANTHER" id="PTHR10252:SF54">
    <property type="entry name" value="CHROMATIN ACCESSIBILITY COMPLEX PROTEIN 1"/>
    <property type="match status" value="1"/>
</dbReference>
<dbReference type="STRING" id="8355.A0A1L8FU25"/>
<comment type="subunit">
    <text evidence="10">Heterodimer with POLE3; binds to DNA. Component of the CHRAC ISWI chromatin remodeling complex at least composed of SMARCA5/SNF2H, BAZ1A/ACF1, CHRAC1 and POLE3; the complex preferentially binds DNA through the CHRAC1-POLE3 heterodimer and possesses ATP-dependent nucleosome-remodeling activity. Within the complex, the heterodimer with POLE3 interacts with SMARCA5/SNF2H; the interaction is direct and enhances nucleosome sliding activity by the SMARCA5/SNF2H and BAZ1A/ACF1 interaction. Within the complex, the heterodimer with POLE3 interacts with BAZ1A/ACF1; the interactions are direct.</text>
</comment>
<reference evidence="16" key="1">
    <citation type="submission" date="2025-08" db="UniProtKB">
        <authorList>
            <consortium name="RefSeq"/>
        </authorList>
    </citation>
    <scope>IDENTIFICATION</scope>
    <source>
        <strain evidence="16">J_2021</strain>
        <tissue evidence="16">Erythrocytes</tissue>
    </source>
</reference>
<comment type="subcellular location">
    <subcellularLocation>
        <location evidence="1">Nucleus</location>
    </subcellularLocation>
</comment>
<organism evidence="15 16">
    <name type="scientific">Xenopus laevis</name>
    <name type="common">African clawed frog</name>
    <dbReference type="NCBI Taxonomy" id="8355"/>
    <lineage>
        <taxon>Eukaryota</taxon>
        <taxon>Metazoa</taxon>
        <taxon>Chordata</taxon>
        <taxon>Craniata</taxon>
        <taxon>Vertebrata</taxon>
        <taxon>Euteleostomi</taxon>
        <taxon>Amphibia</taxon>
        <taxon>Batrachia</taxon>
        <taxon>Anura</taxon>
        <taxon>Pipoidea</taxon>
        <taxon>Pipidae</taxon>
        <taxon>Xenopodinae</taxon>
        <taxon>Xenopus</taxon>
        <taxon>Xenopus</taxon>
    </lineage>
</organism>
<dbReference type="GO" id="GO:0006261">
    <property type="term" value="P:DNA-templated DNA replication"/>
    <property type="evidence" value="ECO:0000318"/>
    <property type="project" value="GO_Central"/>
</dbReference>
<dbReference type="InterPro" id="IPR003958">
    <property type="entry name" value="CBFA_NFYB_domain"/>
</dbReference>
<dbReference type="CDD" id="cd22924">
    <property type="entry name" value="HFD_CHRAC1-like"/>
    <property type="match status" value="1"/>
</dbReference>
<evidence type="ECO:0000256" key="7">
    <source>
        <dbReference type="ARBA" id="ARBA00023125"/>
    </source>
</evidence>
<evidence type="ECO:0000313" key="16">
    <source>
        <dbReference type="RefSeq" id="XP_018079473.1"/>
    </source>
</evidence>
<dbReference type="InterPro" id="IPR009072">
    <property type="entry name" value="Histone-fold"/>
</dbReference>
<dbReference type="PaxDb" id="8355-A0A1L8FU25"/>
<evidence type="ECO:0000256" key="2">
    <source>
        <dbReference type="ARBA" id="ARBA00022553"/>
    </source>
</evidence>
<evidence type="ECO:0000256" key="9">
    <source>
        <dbReference type="ARBA" id="ARBA00059032"/>
    </source>
</evidence>
<evidence type="ECO:0000256" key="11">
    <source>
        <dbReference type="ARBA" id="ARBA00071805"/>
    </source>
</evidence>
<proteinExistence type="predicted"/>
<feature type="compositionally biased region" description="Acidic residues" evidence="13">
    <location>
        <begin position="105"/>
        <end position="142"/>
    </location>
</feature>
<comment type="function">
    <text evidence="9">Forms a complex with DNA polymerase epsilon subunit POLE3 and binds naked DNA, which is then incorporated into chromatin, aided by the nucleosome remodeling activity of ISWI/SNF2H and ACF1. Does not enhance nucleosome sliding activity of the ACF-5 ISWI chromatin remodeling complex.</text>
</comment>
<name>A0A1L8FU25_XENLA</name>
<dbReference type="RefSeq" id="XP_018079473.1">
    <property type="nucleotide sequence ID" value="XM_018223984.2"/>
</dbReference>
<keyword evidence="3" id="KW-0808">Transferase</keyword>
<keyword evidence="5" id="KW-0007">Acetylation</keyword>
<gene>
    <name evidence="16 17" type="primary">chrac1.S</name>
</gene>
<dbReference type="GO" id="GO:0005634">
    <property type="term" value="C:nucleus"/>
    <property type="evidence" value="ECO:0000318"/>
    <property type="project" value="GO_Central"/>
</dbReference>
<evidence type="ECO:0000256" key="13">
    <source>
        <dbReference type="SAM" id="MobiDB-lite"/>
    </source>
</evidence>
<evidence type="ECO:0000313" key="17">
    <source>
        <dbReference type="Xenbase" id="XB-GENE-17341752"/>
    </source>
</evidence>
<evidence type="ECO:0000256" key="1">
    <source>
        <dbReference type="ARBA" id="ARBA00004123"/>
    </source>
</evidence>
<dbReference type="GO" id="GO:0016779">
    <property type="term" value="F:nucleotidyltransferase activity"/>
    <property type="evidence" value="ECO:0007669"/>
    <property type="project" value="UniProtKB-KW"/>
</dbReference>
<dbReference type="InterPro" id="IPR050568">
    <property type="entry name" value="Transcr_DNA_Rep_Reg"/>
</dbReference>
<accession>A0A1L8FU25</accession>
<dbReference type="GO" id="GO:0003677">
    <property type="term" value="F:DNA binding"/>
    <property type="evidence" value="ECO:0007669"/>
    <property type="project" value="UniProtKB-KW"/>
</dbReference>
<dbReference type="PANTHER" id="PTHR10252">
    <property type="entry name" value="HISTONE-LIKE TRANSCRIPTION FACTOR CCAAT-RELATED"/>
    <property type="match status" value="1"/>
</dbReference>
<keyword evidence="4" id="KW-0548">Nucleotidyltransferase</keyword>
<dbReference type="AGR" id="Xenbase:XB-GENE-17341752"/>
<dbReference type="Bgee" id="108695458">
    <property type="expression patterns" value="Expressed in oocyte and 19 other cell types or tissues"/>
</dbReference>
<feature type="region of interest" description="Disordered" evidence="13">
    <location>
        <begin position="99"/>
        <end position="142"/>
    </location>
</feature>
<keyword evidence="8" id="KW-0539">Nucleus</keyword>
<dbReference type="OMA" id="FLEYKHI"/>
<dbReference type="AlphaFoldDB" id="A0A1L8FU25"/>
<dbReference type="FunFam" id="1.10.20.10:FF:000048">
    <property type="entry name" value="Chromatin accessibility complex subunit 1"/>
    <property type="match status" value="1"/>
</dbReference>
<evidence type="ECO:0000256" key="6">
    <source>
        <dbReference type="ARBA" id="ARBA00023054"/>
    </source>
</evidence>
<dbReference type="CTD" id="108695458"/>
<dbReference type="Proteomes" id="UP000186698">
    <property type="component" value="Chromosome 6S"/>
</dbReference>
<evidence type="ECO:0000256" key="10">
    <source>
        <dbReference type="ARBA" id="ARBA00062516"/>
    </source>
</evidence>
<evidence type="ECO:0000256" key="5">
    <source>
        <dbReference type="ARBA" id="ARBA00022990"/>
    </source>
</evidence>
<keyword evidence="2" id="KW-0597">Phosphoprotein</keyword>
<evidence type="ECO:0000256" key="3">
    <source>
        <dbReference type="ARBA" id="ARBA00022679"/>
    </source>
</evidence>
<dbReference type="GO" id="GO:0008623">
    <property type="term" value="C:CHRAC"/>
    <property type="evidence" value="ECO:0000318"/>
    <property type="project" value="GO_Central"/>
</dbReference>
<dbReference type="KEGG" id="xla:108695458"/>
<feature type="domain" description="Transcription factor CBF/NF-Y/archaeal histone" evidence="14">
    <location>
        <begin position="10"/>
        <end position="72"/>
    </location>
</feature>
<dbReference type="Gene3D" id="1.10.20.10">
    <property type="entry name" value="Histone, subunit A"/>
    <property type="match status" value="1"/>
</dbReference>
<protein>
    <recommendedName>
        <fullName evidence="11">Chromatin accessibility complex protein 1</fullName>
    </recommendedName>
    <alternativeName>
        <fullName evidence="12">DNA polymerase epsilon subunit p15</fullName>
    </alternativeName>
</protein>
<dbReference type="SUPFAM" id="SSF47113">
    <property type="entry name" value="Histone-fold"/>
    <property type="match status" value="1"/>
</dbReference>
<dbReference type="Pfam" id="PF00808">
    <property type="entry name" value="CBFD_NFYB_HMF"/>
    <property type="match status" value="1"/>
</dbReference>